<organism evidence="3 4">
    <name type="scientific">Prolixibacter bellariivorans</name>
    <dbReference type="NCBI Taxonomy" id="314319"/>
    <lineage>
        <taxon>Bacteria</taxon>
        <taxon>Pseudomonadati</taxon>
        <taxon>Bacteroidota</taxon>
        <taxon>Bacteroidia</taxon>
        <taxon>Marinilabiliales</taxon>
        <taxon>Prolixibacteraceae</taxon>
        <taxon>Prolixibacter</taxon>
    </lineage>
</organism>
<comment type="caution">
    <text evidence="3">The sequence shown here is derived from an EMBL/GenBank/DDBJ whole genome shotgun (WGS) entry which is preliminary data.</text>
</comment>
<dbReference type="GO" id="GO:0008239">
    <property type="term" value="F:dipeptidyl-peptidase activity"/>
    <property type="evidence" value="ECO:0007669"/>
    <property type="project" value="TreeGrafter"/>
</dbReference>
<dbReference type="Pfam" id="PF03571">
    <property type="entry name" value="Peptidase_M49"/>
    <property type="match status" value="1"/>
</dbReference>
<evidence type="ECO:0000256" key="1">
    <source>
        <dbReference type="ARBA" id="ARBA00022723"/>
    </source>
</evidence>
<dbReference type="PANTHER" id="PTHR23422">
    <property type="entry name" value="DIPEPTIDYL PEPTIDASE III-RELATED"/>
    <property type="match status" value="1"/>
</dbReference>
<name>A0A5M4AVQ4_9BACT</name>
<protein>
    <recommendedName>
        <fullName evidence="5">Zn-dependent hydrolase</fullName>
    </recommendedName>
</protein>
<proteinExistence type="predicted"/>
<gene>
    <name evidence="3" type="ORF">PbJCM13498_05040</name>
</gene>
<reference evidence="3 4" key="1">
    <citation type="submission" date="2019-10" db="EMBL/GenBank/DDBJ databases">
        <title>Prolixibacter strains distinguished by the presence of nitrate reductase genes were adept at nitrate-dependent anaerobic corrosion of metallic iron and carbon steel.</title>
        <authorList>
            <person name="Iino T."/>
            <person name="Shono N."/>
            <person name="Ito K."/>
            <person name="Nakamura R."/>
            <person name="Sueoka K."/>
            <person name="Harayama S."/>
            <person name="Ohkuma M."/>
        </authorList>
    </citation>
    <scope>NUCLEOTIDE SEQUENCE [LARGE SCALE GENOMIC DNA]</scope>
    <source>
        <strain evidence="3 4">JCM 13498</strain>
    </source>
</reference>
<dbReference type="InterPro" id="IPR039461">
    <property type="entry name" value="Peptidase_M49"/>
</dbReference>
<dbReference type="GO" id="GO:0046872">
    <property type="term" value="F:metal ion binding"/>
    <property type="evidence" value="ECO:0007669"/>
    <property type="project" value="UniProtKB-KW"/>
</dbReference>
<dbReference type="GO" id="GO:0005737">
    <property type="term" value="C:cytoplasm"/>
    <property type="evidence" value="ECO:0007669"/>
    <property type="project" value="TreeGrafter"/>
</dbReference>
<dbReference type="PROSITE" id="PS51257">
    <property type="entry name" value="PROKAR_LIPOPROTEIN"/>
    <property type="match status" value="1"/>
</dbReference>
<dbReference type="Proteomes" id="UP000391834">
    <property type="component" value="Unassembled WGS sequence"/>
</dbReference>
<accession>A0A5M4AVQ4</accession>
<sequence length="554" mass="62490">MTKKLIGMKLISLFSLMIVLLMVGGCKNSSKQDAGQEDVIAQKVKEFAKVKLTTDMSQLDENQKQMLSLMFDAADIMDDIFWQEAYGDKEALLTSLKTQADRDFAMINYGPWERLNGNKPFVEGIGPKPKGANFYPQDMTEQEFNDWNDSTKTSQYTMIRRDKDGKLQSIPYHEYFKDKIEKAASLIRQAAELAEDLGLKKYLELRAEALLTDNYYDSDMAWLDMKNNTIDFVVGPIENYEDQLFGYKTSHEAFILVKDKVWSQRLAKFAALLPDLQRALPCPPEYKSEMPGSDSDLNAYDVLYYAGDCNAGSKTIAINLPNDERVRAAKGSRKLQLKNAMRAKFDKILVPISDLLIAPDQRSHIKFDAFFENTMFHEVAHGLGLGNTIDGKSTVREALKDTYTSIEEGKADILGLWVITKLHEMGELSGEDLMDNYVTFMAGIFRSVRFGAASAHGKANMIRFYYFEQQGAFTRDAETGTYRVDFDKMKKAMTTLSDELLKIQGDGNYAAAAKLIKENGYIRPELQSDLDRISAAGIPKDIVFEQGKAVLGLK</sequence>
<evidence type="ECO:0000256" key="2">
    <source>
        <dbReference type="ARBA" id="ARBA00022801"/>
    </source>
</evidence>
<dbReference type="AlphaFoldDB" id="A0A5M4AVQ4"/>
<dbReference type="EMBL" id="BLAX01000001">
    <property type="protein sequence ID" value="GET31641.1"/>
    <property type="molecule type" value="Genomic_DNA"/>
</dbReference>
<keyword evidence="4" id="KW-1185">Reference proteome</keyword>
<keyword evidence="2" id="KW-0378">Hydrolase</keyword>
<evidence type="ECO:0000313" key="4">
    <source>
        <dbReference type="Proteomes" id="UP000391834"/>
    </source>
</evidence>
<evidence type="ECO:0000313" key="3">
    <source>
        <dbReference type="EMBL" id="GET31641.1"/>
    </source>
</evidence>
<evidence type="ECO:0008006" key="5">
    <source>
        <dbReference type="Google" id="ProtNLM"/>
    </source>
</evidence>
<dbReference type="PANTHER" id="PTHR23422:SF9">
    <property type="entry name" value="ZN-DEPENDENT HYDROLASE"/>
    <property type="match status" value="1"/>
</dbReference>
<keyword evidence="1" id="KW-0479">Metal-binding</keyword>
<dbReference type="Gene3D" id="3.30.540.30">
    <property type="match status" value="1"/>
</dbReference>